<dbReference type="RefSeq" id="WP_021104624.1">
    <property type="nucleotide sequence ID" value="NZ_AP026710.1"/>
</dbReference>
<dbReference type="Pfam" id="PF02502">
    <property type="entry name" value="LacAB_rpiB"/>
    <property type="match status" value="1"/>
</dbReference>
<dbReference type="Proteomes" id="UP000215332">
    <property type="component" value="Chromosome 1"/>
</dbReference>
<dbReference type="InterPro" id="IPR011860">
    <property type="entry name" value="Rib-5-P_Isoase_Actino"/>
</dbReference>
<comment type="pathway">
    <text evidence="2">Carbohydrate degradation; pentose phosphate pathway; D-ribose 5-phosphate from D-ribulose 5-phosphate (non-oxidative stage): step 1/1.</text>
</comment>
<evidence type="ECO:0000256" key="1">
    <source>
        <dbReference type="ARBA" id="ARBA00001713"/>
    </source>
</evidence>
<dbReference type="GeneID" id="85154152"/>
<keyword evidence="7 9" id="KW-0413">Isomerase</keyword>
<evidence type="ECO:0000256" key="2">
    <source>
        <dbReference type="ARBA" id="ARBA00004988"/>
    </source>
</evidence>
<dbReference type="SUPFAM" id="SSF89623">
    <property type="entry name" value="Ribose/Galactose isomerase RpiB/AlsB"/>
    <property type="match status" value="1"/>
</dbReference>
<accession>A0A239WW67</accession>
<evidence type="ECO:0000256" key="5">
    <source>
        <dbReference type="ARBA" id="ARBA00011959"/>
    </source>
</evidence>
<gene>
    <name evidence="9" type="primary">rpiB</name>
    <name evidence="9" type="ORF">SAMEA4412665_01629</name>
</gene>
<sequence length="156" mass="17367">MVFHPTRVHIGTDHAAYELKEYLVTRLQDAGYEVADHGAHEYDSQDDYPRFCIPAAQAVVDDAGSLGLVLGGSGNGEQIAANKVTGIRAALAYNTEIARLAREHNDANVLSLGGRMQSHEEAWQMVEVFLTTEFTGEERHQRRIDELTTWEQTGRL</sequence>
<comment type="subunit">
    <text evidence="4">Homodimer.</text>
</comment>
<dbReference type="NCBIfam" id="NF004051">
    <property type="entry name" value="PRK05571.1"/>
    <property type="match status" value="1"/>
</dbReference>
<dbReference type="PANTHER" id="PTHR30345">
    <property type="entry name" value="RIBOSE-5-PHOSPHATE ISOMERASE B"/>
    <property type="match status" value="1"/>
</dbReference>
<dbReference type="GO" id="GO:0009052">
    <property type="term" value="P:pentose-phosphate shunt, non-oxidative branch"/>
    <property type="evidence" value="ECO:0007669"/>
    <property type="project" value="TreeGrafter"/>
</dbReference>
<dbReference type="EC" id="5.3.1.6" evidence="5"/>
<dbReference type="PIRSF" id="PIRSF005384">
    <property type="entry name" value="RpiB_LacA_B"/>
    <property type="match status" value="1"/>
</dbReference>
<dbReference type="NCBIfam" id="TIGR00689">
    <property type="entry name" value="rpiB_lacA_lacB"/>
    <property type="match status" value="1"/>
</dbReference>
<dbReference type="NCBIfam" id="TIGR02133">
    <property type="entry name" value="RPI_actino"/>
    <property type="match status" value="1"/>
</dbReference>
<dbReference type="KEGG" id="cgrn:4412665_01629"/>
<comment type="catalytic activity">
    <reaction evidence="1">
        <text>aldehydo-D-ribose 5-phosphate = D-ribulose 5-phosphate</text>
        <dbReference type="Rhea" id="RHEA:14657"/>
        <dbReference type="ChEBI" id="CHEBI:58121"/>
        <dbReference type="ChEBI" id="CHEBI:58273"/>
        <dbReference type="EC" id="5.3.1.6"/>
    </reaction>
</comment>
<dbReference type="Gene3D" id="3.40.1400.10">
    <property type="entry name" value="Sugar-phosphate isomerase, RpiB/LacA/LacB"/>
    <property type="match status" value="1"/>
</dbReference>
<evidence type="ECO:0000256" key="6">
    <source>
        <dbReference type="ARBA" id="ARBA00014007"/>
    </source>
</evidence>
<name>A0A239WW67_9ACTN</name>
<evidence type="ECO:0000256" key="4">
    <source>
        <dbReference type="ARBA" id="ARBA00011738"/>
    </source>
</evidence>
<accession>A0A2W5D171</accession>
<evidence type="ECO:0000256" key="8">
    <source>
        <dbReference type="ARBA" id="ARBA00032117"/>
    </source>
</evidence>
<protein>
    <recommendedName>
        <fullName evidence="6">Ribose-5-phosphate isomerase B</fullName>
        <ecNumber evidence="5">5.3.1.6</ecNumber>
    </recommendedName>
    <alternativeName>
        <fullName evidence="8">Phosphoriboisomerase B</fullName>
    </alternativeName>
</protein>
<dbReference type="InterPro" id="IPR036569">
    <property type="entry name" value="RpiB_LacA_LacB_sf"/>
</dbReference>
<reference evidence="9 10" key="1">
    <citation type="submission" date="2017-06" db="EMBL/GenBank/DDBJ databases">
        <authorList>
            <consortium name="Pathogen Informatics"/>
        </authorList>
    </citation>
    <scope>NUCLEOTIDE SEQUENCE [LARGE SCALE GENOMIC DNA]</scope>
    <source>
        <strain evidence="9 10">NCTC11865</strain>
    </source>
</reference>
<dbReference type="InterPro" id="IPR003500">
    <property type="entry name" value="RpiB_LacA_LacB"/>
</dbReference>
<comment type="similarity">
    <text evidence="3">Belongs to the LacAB/RpiB family.</text>
</comment>
<organism evidence="9 10">
    <name type="scientific">Cutibacterium granulosum</name>
    <dbReference type="NCBI Taxonomy" id="33011"/>
    <lineage>
        <taxon>Bacteria</taxon>
        <taxon>Bacillati</taxon>
        <taxon>Actinomycetota</taxon>
        <taxon>Actinomycetes</taxon>
        <taxon>Propionibacteriales</taxon>
        <taxon>Propionibacteriaceae</taxon>
        <taxon>Cutibacterium</taxon>
    </lineage>
</organism>
<dbReference type="AlphaFoldDB" id="A0A239WW67"/>
<dbReference type="GO" id="GO:0019316">
    <property type="term" value="P:D-allose catabolic process"/>
    <property type="evidence" value="ECO:0007669"/>
    <property type="project" value="TreeGrafter"/>
</dbReference>
<dbReference type="EMBL" id="LT906441">
    <property type="protein sequence ID" value="SNV38058.1"/>
    <property type="molecule type" value="Genomic_DNA"/>
</dbReference>
<dbReference type="GO" id="GO:0004751">
    <property type="term" value="F:ribose-5-phosphate isomerase activity"/>
    <property type="evidence" value="ECO:0007669"/>
    <property type="project" value="UniProtKB-EC"/>
</dbReference>
<evidence type="ECO:0000256" key="3">
    <source>
        <dbReference type="ARBA" id="ARBA00008754"/>
    </source>
</evidence>
<proteinExistence type="inferred from homology"/>
<evidence type="ECO:0000256" key="7">
    <source>
        <dbReference type="ARBA" id="ARBA00023235"/>
    </source>
</evidence>
<evidence type="ECO:0000313" key="10">
    <source>
        <dbReference type="Proteomes" id="UP000215332"/>
    </source>
</evidence>
<evidence type="ECO:0000313" key="9">
    <source>
        <dbReference type="EMBL" id="SNV38058.1"/>
    </source>
</evidence>
<dbReference type="PANTHER" id="PTHR30345:SF0">
    <property type="entry name" value="DNA DAMAGE-REPAIR_TOLERATION PROTEIN DRT102"/>
    <property type="match status" value="1"/>
</dbReference>
<dbReference type="eggNOG" id="COG0698">
    <property type="taxonomic scope" value="Bacteria"/>
</dbReference>